<evidence type="ECO:0000313" key="2">
    <source>
        <dbReference type="Proteomes" id="UP000887575"/>
    </source>
</evidence>
<proteinExistence type="predicted"/>
<keyword evidence="2" id="KW-1185">Reference proteome</keyword>
<organism evidence="2 3">
    <name type="scientific">Mesorhabditis belari</name>
    <dbReference type="NCBI Taxonomy" id="2138241"/>
    <lineage>
        <taxon>Eukaryota</taxon>
        <taxon>Metazoa</taxon>
        <taxon>Ecdysozoa</taxon>
        <taxon>Nematoda</taxon>
        <taxon>Chromadorea</taxon>
        <taxon>Rhabditida</taxon>
        <taxon>Rhabditina</taxon>
        <taxon>Rhabditomorpha</taxon>
        <taxon>Rhabditoidea</taxon>
        <taxon>Rhabditidae</taxon>
        <taxon>Mesorhabditinae</taxon>
        <taxon>Mesorhabditis</taxon>
    </lineage>
</organism>
<sequence length="130" mass="14475">MRQLVVFIIFIGLSAAIECWREQRDSEKTTHTKDKTKVQCPGCNYCVKFVLTGSIRGTIWDCGCEEQNDLGTCTREGHESDSSVDPNTGLVTTLDWYCCAKNKCNSTGAARPKWALVLLAILSVFMGKFL</sequence>
<dbReference type="WBParaSite" id="MBELARI_LOCUS3597">
    <property type="protein sequence ID" value="MBELARI_LOCUS3597"/>
    <property type="gene ID" value="MBELARI_LOCUS3597"/>
</dbReference>
<protein>
    <submittedName>
        <fullName evidence="3">Uncharacterized protein</fullName>
    </submittedName>
</protein>
<keyword evidence="1" id="KW-0732">Signal</keyword>
<evidence type="ECO:0000256" key="1">
    <source>
        <dbReference type="SAM" id="SignalP"/>
    </source>
</evidence>
<feature type="signal peptide" evidence="1">
    <location>
        <begin position="1"/>
        <end position="16"/>
    </location>
</feature>
<name>A0AAF3F9L7_9BILA</name>
<reference evidence="3" key="1">
    <citation type="submission" date="2024-02" db="UniProtKB">
        <authorList>
            <consortium name="WormBaseParasite"/>
        </authorList>
    </citation>
    <scope>IDENTIFICATION</scope>
</reference>
<feature type="chain" id="PRO_5042218436" evidence="1">
    <location>
        <begin position="17"/>
        <end position="130"/>
    </location>
</feature>
<dbReference type="Proteomes" id="UP000887575">
    <property type="component" value="Unassembled WGS sequence"/>
</dbReference>
<accession>A0AAF3F9L7</accession>
<evidence type="ECO:0000313" key="3">
    <source>
        <dbReference type="WBParaSite" id="MBELARI_LOCUS3597"/>
    </source>
</evidence>
<dbReference type="AlphaFoldDB" id="A0AAF3F9L7"/>